<feature type="region of interest" description="Disordered" evidence="6">
    <location>
        <begin position="235"/>
        <end position="264"/>
    </location>
</feature>
<organism evidence="8 9">
    <name type="scientific">Bugula neritina</name>
    <name type="common">Brown bryozoan</name>
    <name type="synonym">Sertularia neritina</name>
    <dbReference type="NCBI Taxonomy" id="10212"/>
    <lineage>
        <taxon>Eukaryota</taxon>
        <taxon>Metazoa</taxon>
        <taxon>Spiralia</taxon>
        <taxon>Lophotrochozoa</taxon>
        <taxon>Bryozoa</taxon>
        <taxon>Gymnolaemata</taxon>
        <taxon>Cheilostomatida</taxon>
        <taxon>Flustrina</taxon>
        <taxon>Buguloidea</taxon>
        <taxon>Bugulidae</taxon>
        <taxon>Bugula</taxon>
    </lineage>
</organism>
<dbReference type="OrthoDB" id="6278242at2759"/>
<keyword evidence="9" id="KW-1185">Reference proteome</keyword>
<feature type="compositionally biased region" description="Polar residues" evidence="6">
    <location>
        <begin position="236"/>
        <end position="248"/>
    </location>
</feature>
<dbReference type="EMBL" id="VXIV02002814">
    <property type="protein sequence ID" value="KAF6022715.1"/>
    <property type="molecule type" value="Genomic_DNA"/>
</dbReference>
<proteinExistence type="predicted"/>
<dbReference type="SUPFAM" id="SSF57667">
    <property type="entry name" value="beta-beta-alpha zinc fingers"/>
    <property type="match status" value="4"/>
</dbReference>
<feature type="domain" description="C2H2-type" evidence="7">
    <location>
        <begin position="640"/>
        <end position="663"/>
    </location>
</feature>
<evidence type="ECO:0000259" key="7">
    <source>
        <dbReference type="PROSITE" id="PS50157"/>
    </source>
</evidence>
<dbReference type="FunFam" id="3.30.160.60:FF:001397">
    <property type="entry name" value="Datilografo, isoform A"/>
    <property type="match status" value="1"/>
</dbReference>
<dbReference type="InterPro" id="IPR036236">
    <property type="entry name" value="Znf_C2H2_sf"/>
</dbReference>
<evidence type="ECO:0000313" key="8">
    <source>
        <dbReference type="EMBL" id="KAF6022715.1"/>
    </source>
</evidence>
<dbReference type="PANTHER" id="PTHR24379">
    <property type="entry name" value="KRAB AND ZINC FINGER DOMAIN-CONTAINING"/>
    <property type="match status" value="1"/>
</dbReference>
<protein>
    <recommendedName>
        <fullName evidence="7">C2H2-type domain-containing protein</fullName>
    </recommendedName>
</protein>
<dbReference type="Pfam" id="PF00096">
    <property type="entry name" value="zf-C2H2"/>
    <property type="match status" value="2"/>
</dbReference>
<evidence type="ECO:0000256" key="5">
    <source>
        <dbReference type="PROSITE-ProRule" id="PRU00042"/>
    </source>
</evidence>
<evidence type="ECO:0000256" key="4">
    <source>
        <dbReference type="ARBA" id="ARBA00022833"/>
    </source>
</evidence>
<evidence type="ECO:0000313" key="9">
    <source>
        <dbReference type="Proteomes" id="UP000593567"/>
    </source>
</evidence>
<feature type="domain" description="C2H2-type" evidence="7">
    <location>
        <begin position="710"/>
        <end position="737"/>
    </location>
</feature>
<reference evidence="8" key="1">
    <citation type="submission" date="2020-06" db="EMBL/GenBank/DDBJ databases">
        <title>Draft genome of Bugula neritina, a colonial animal packing powerful symbionts and potential medicines.</title>
        <authorList>
            <person name="Rayko M."/>
        </authorList>
    </citation>
    <scope>NUCLEOTIDE SEQUENCE [LARGE SCALE GENOMIC DNA]</scope>
    <source>
        <strain evidence="8">Kwan_BN1</strain>
    </source>
</reference>
<keyword evidence="1" id="KW-0479">Metal-binding</keyword>
<feature type="region of interest" description="Disordered" evidence="6">
    <location>
        <begin position="331"/>
        <end position="382"/>
    </location>
</feature>
<keyword evidence="3 5" id="KW-0863">Zinc-finger</keyword>
<feature type="domain" description="C2H2-type" evidence="7">
    <location>
        <begin position="487"/>
        <end position="516"/>
    </location>
</feature>
<feature type="domain" description="C2H2-type" evidence="7">
    <location>
        <begin position="87"/>
        <end position="114"/>
    </location>
</feature>
<feature type="domain" description="C2H2-type" evidence="7">
    <location>
        <begin position="403"/>
        <end position="431"/>
    </location>
</feature>
<dbReference type="Pfam" id="PF13912">
    <property type="entry name" value="zf-C2H2_6"/>
    <property type="match status" value="1"/>
</dbReference>
<dbReference type="Gene3D" id="3.30.160.60">
    <property type="entry name" value="Classic Zinc Finger"/>
    <property type="match status" value="4"/>
</dbReference>
<keyword evidence="4" id="KW-0862">Zinc</keyword>
<dbReference type="GO" id="GO:0008270">
    <property type="term" value="F:zinc ion binding"/>
    <property type="evidence" value="ECO:0007669"/>
    <property type="project" value="UniProtKB-KW"/>
</dbReference>
<name>A0A7J7J9K8_BUGNE</name>
<feature type="compositionally biased region" description="Pro residues" evidence="6">
    <location>
        <begin position="331"/>
        <end position="341"/>
    </location>
</feature>
<dbReference type="PROSITE" id="PS50157">
    <property type="entry name" value="ZINC_FINGER_C2H2_2"/>
    <property type="match status" value="8"/>
</dbReference>
<feature type="domain" description="C2H2-type" evidence="7">
    <location>
        <begin position="584"/>
        <end position="611"/>
    </location>
</feature>
<dbReference type="InterPro" id="IPR013087">
    <property type="entry name" value="Znf_C2H2_type"/>
</dbReference>
<evidence type="ECO:0000256" key="2">
    <source>
        <dbReference type="ARBA" id="ARBA00022737"/>
    </source>
</evidence>
<feature type="compositionally biased region" description="Acidic residues" evidence="6">
    <location>
        <begin position="352"/>
        <end position="368"/>
    </location>
</feature>
<dbReference type="SMART" id="SM00355">
    <property type="entry name" value="ZnF_C2H2"/>
    <property type="match status" value="11"/>
</dbReference>
<dbReference type="PANTHER" id="PTHR24379:SF127">
    <property type="entry name" value="BLOODY FINGERS-RELATED"/>
    <property type="match status" value="1"/>
</dbReference>
<comment type="caution">
    <text evidence="8">The sequence shown here is derived from an EMBL/GenBank/DDBJ whole genome shotgun (WGS) entry which is preliminary data.</text>
</comment>
<feature type="domain" description="C2H2-type" evidence="7">
    <location>
        <begin position="612"/>
        <end position="639"/>
    </location>
</feature>
<sequence length="909" mass="101756">MMDEKSPTAAWSRPTILREGEEIQYERVEDDIWACPFCDPVKKLFTSAESVKEHIHVEHSKKQVLHNGWVIFKCNQACGVLRDRSHYHCPTCDKAVISRGDFVFHLKGHDMQKGTQAARGRKKTLATVMSNEAGLQHIQLFSHASLVVSPTILALIDDQQKFWNELQLKTGMTCLRDGEEGQQFCVLQGQYDSVIKANTFLEKYVLNKLHDEVAAQLHNDSLYAESQVAAADSEVSLPSASAQNSQADESPDVRKSARKRKPNTMLDEYITPKSAKLEHGVNLASSNAAAVRQSTVAQSLMTTVEQECHITLSKNNIQNGEYHQVHLLFPPPIITHPPPEEPPSDLSNIPTLEEDNSLEPTDDEEGEDPAAHSAASEEEMEPEVDEITMKSVEVNKSQSNVFFRCNQCSIDFPSIDLLMAHKQAVHDPSSNLPRVVDIAQGPGEGHISSADAGTASSLHYCKECNFSTSTKQTLKLHVSRVHREKQLECLDCGEKFGPLIDLKTHIRETGHRKGQHTNLYKQMVECKICNKKLQLKNLKSHTELVHDKLKPYSCEVCGKMFGTRFLVKEHMESHKNLQDRHRPWKCHLCGQAFFKKLPLDEHINKHMGTPQYSCDKCPKKFFHQSGWKRHLQHHGEDRPFHCNVCGKSFKTSTNLSAHKTVHAPMAFMCLCGKSYQQKHTLKYHQDKCPMHQDILANQLVEESYHAAPRYMCGFCQETFTDFNLVQEHVKQHVSDSPQVEANFEGELSLAPNQSTGQQAIADISGSGLDHLAMTAAVLEQQNMVTTEGERTLIVTDLGQEQLQLVTYPNGTIIDQDGQVIDPSHQRLIDQEGRIIDPSGQIVEQTGSQFNITISQPVTNIHVEQVGGGQSQPDSHAKFEIEPEGQTIASVPVESNELTLGGSQDTLSLT</sequence>
<dbReference type="GO" id="GO:0005634">
    <property type="term" value="C:nucleus"/>
    <property type="evidence" value="ECO:0007669"/>
    <property type="project" value="TreeGrafter"/>
</dbReference>
<evidence type="ECO:0000256" key="6">
    <source>
        <dbReference type="SAM" id="MobiDB-lite"/>
    </source>
</evidence>
<dbReference type="AlphaFoldDB" id="A0A7J7J9K8"/>
<feature type="domain" description="C2H2-type" evidence="7">
    <location>
        <begin position="552"/>
        <end position="579"/>
    </location>
</feature>
<keyword evidence="2" id="KW-0677">Repeat</keyword>
<dbReference type="PROSITE" id="PS00028">
    <property type="entry name" value="ZINC_FINGER_C2H2_1"/>
    <property type="match status" value="8"/>
</dbReference>
<dbReference type="Proteomes" id="UP000593567">
    <property type="component" value="Unassembled WGS sequence"/>
</dbReference>
<gene>
    <name evidence="8" type="ORF">EB796_018991</name>
</gene>
<accession>A0A7J7J9K8</accession>
<evidence type="ECO:0000256" key="3">
    <source>
        <dbReference type="ARBA" id="ARBA00022771"/>
    </source>
</evidence>
<dbReference type="GO" id="GO:0000977">
    <property type="term" value="F:RNA polymerase II transcription regulatory region sequence-specific DNA binding"/>
    <property type="evidence" value="ECO:0007669"/>
    <property type="project" value="TreeGrafter"/>
</dbReference>
<dbReference type="GO" id="GO:0000981">
    <property type="term" value="F:DNA-binding transcription factor activity, RNA polymerase II-specific"/>
    <property type="evidence" value="ECO:0007669"/>
    <property type="project" value="TreeGrafter"/>
</dbReference>
<evidence type="ECO:0000256" key="1">
    <source>
        <dbReference type="ARBA" id="ARBA00022723"/>
    </source>
</evidence>